<dbReference type="OrthoDB" id="9807434at2"/>
<comment type="catalytic activity">
    <reaction evidence="8 10">
        <text>dCMP + ATP = dCDP + ADP</text>
        <dbReference type="Rhea" id="RHEA:25094"/>
        <dbReference type="ChEBI" id="CHEBI:30616"/>
        <dbReference type="ChEBI" id="CHEBI:57566"/>
        <dbReference type="ChEBI" id="CHEBI:58593"/>
        <dbReference type="ChEBI" id="CHEBI:456216"/>
        <dbReference type="EC" id="2.7.4.25"/>
    </reaction>
</comment>
<dbReference type="GO" id="GO:0005829">
    <property type="term" value="C:cytosol"/>
    <property type="evidence" value="ECO:0007669"/>
    <property type="project" value="TreeGrafter"/>
</dbReference>
<gene>
    <name evidence="10 12" type="primary">cmk</name>
    <name evidence="12" type="ORF">OLEAN_C13940</name>
</gene>
<evidence type="ECO:0000256" key="6">
    <source>
        <dbReference type="ARBA" id="ARBA00022777"/>
    </source>
</evidence>
<proteinExistence type="inferred from homology"/>
<dbReference type="InterPro" id="IPR011994">
    <property type="entry name" value="Cytidylate_kinase_dom"/>
</dbReference>
<organism evidence="12 13">
    <name type="scientific">Oleispira antarctica RB-8</name>
    <dbReference type="NCBI Taxonomy" id="698738"/>
    <lineage>
        <taxon>Bacteria</taxon>
        <taxon>Pseudomonadati</taxon>
        <taxon>Pseudomonadota</taxon>
        <taxon>Gammaproteobacteria</taxon>
        <taxon>Oceanospirillales</taxon>
        <taxon>Oceanospirillaceae</taxon>
        <taxon>Oleispira</taxon>
    </lineage>
</organism>
<evidence type="ECO:0000256" key="9">
    <source>
        <dbReference type="ARBA" id="ARBA00048478"/>
    </source>
</evidence>
<comment type="catalytic activity">
    <reaction evidence="9 10">
        <text>CMP + ATP = CDP + ADP</text>
        <dbReference type="Rhea" id="RHEA:11600"/>
        <dbReference type="ChEBI" id="CHEBI:30616"/>
        <dbReference type="ChEBI" id="CHEBI:58069"/>
        <dbReference type="ChEBI" id="CHEBI:60377"/>
        <dbReference type="ChEBI" id="CHEBI:456216"/>
        <dbReference type="EC" id="2.7.4.25"/>
    </reaction>
</comment>
<dbReference type="Proteomes" id="UP000032749">
    <property type="component" value="Chromosome"/>
</dbReference>
<reference evidence="12 13" key="1">
    <citation type="journal article" date="2013" name="Nat. Commun.">
        <title>Genome sequence and functional genomic analysis of the oil-degrading bacterium Oleispira antarctica.</title>
        <authorList>
            <person name="Kube M."/>
            <person name="Chernikova T.N."/>
            <person name="Al-Ramahi Y."/>
            <person name="Beloqui A."/>
            <person name="Lopez-Cortez N."/>
            <person name="Guazzaroni M.E."/>
            <person name="Heipieper H.J."/>
            <person name="Klages S."/>
            <person name="Kotsyurbenko O.R."/>
            <person name="Langer I."/>
            <person name="Nechitaylo T.Y."/>
            <person name="Lunsdorf H."/>
            <person name="Fernandez M."/>
            <person name="Juarez S."/>
            <person name="Ciordia S."/>
            <person name="Singer A."/>
            <person name="Kagan O."/>
            <person name="Egorova O."/>
            <person name="Petit P.A."/>
            <person name="Stogios P."/>
            <person name="Kim Y."/>
            <person name="Tchigvintsev A."/>
            <person name="Flick R."/>
            <person name="Denaro R."/>
            <person name="Genovese M."/>
            <person name="Albar J.P."/>
            <person name="Reva O.N."/>
            <person name="Martinez-Gomariz M."/>
            <person name="Tran H."/>
            <person name="Ferrer M."/>
            <person name="Savchenko A."/>
            <person name="Yakunin A.F."/>
            <person name="Yakimov M.M."/>
            <person name="Golyshina O.V."/>
            <person name="Reinhardt R."/>
            <person name="Golyshin P.N."/>
        </authorList>
    </citation>
    <scope>NUCLEOTIDE SEQUENCE [LARGE SCALE GENOMIC DNA]</scope>
</reference>
<dbReference type="STRING" id="698738.OLEAN_C13940"/>
<dbReference type="GO" id="GO:0036431">
    <property type="term" value="F:dCMP kinase activity"/>
    <property type="evidence" value="ECO:0007669"/>
    <property type="project" value="InterPro"/>
</dbReference>
<dbReference type="PATRIC" id="fig|698738.3.peg.1444"/>
<dbReference type="FunFam" id="3.40.50.300:FF:000262">
    <property type="entry name" value="Cytidylate kinase"/>
    <property type="match status" value="1"/>
</dbReference>
<dbReference type="CDD" id="cd02020">
    <property type="entry name" value="CMPK"/>
    <property type="match status" value="1"/>
</dbReference>
<dbReference type="GO" id="GO:0036430">
    <property type="term" value="F:CMP kinase activity"/>
    <property type="evidence" value="ECO:0007669"/>
    <property type="project" value="RHEA"/>
</dbReference>
<dbReference type="EMBL" id="FO203512">
    <property type="protein sequence ID" value="CCK75570.1"/>
    <property type="molecule type" value="Genomic_DNA"/>
</dbReference>
<evidence type="ECO:0000256" key="7">
    <source>
        <dbReference type="ARBA" id="ARBA00022840"/>
    </source>
</evidence>
<dbReference type="GO" id="GO:0005524">
    <property type="term" value="F:ATP binding"/>
    <property type="evidence" value="ECO:0007669"/>
    <property type="project" value="UniProtKB-UniRule"/>
</dbReference>
<evidence type="ECO:0000256" key="3">
    <source>
        <dbReference type="ARBA" id="ARBA00022490"/>
    </source>
</evidence>
<dbReference type="GO" id="GO:0015949">
    <property type="term" value="P:nucleobase-containing small molecule interconversion"/>
    <property type="evidence" value="ECO:0007669"/>
    <property type="project" value="TreeGrafter"/>
</dbReference>
<dbReference type="PANTHER" id="PTHR21299">
    <property type="entry name" value="CYTIDYLATE KINASE/PANTOATE-BETA-ALANINE LIGASE"/>
    <property type="match status" value="1"/>
</dbReference>
<dbReference type="GO" id="GO:0006220">
    <property type="term" value="P:pyrimidine nucleotide metabolic process"/>
    <property type="evidence" value="ECO:0007669"/>
    <property type="project" value="UniProtKB-UniRule"/>
</dbReference>
<dbReference type="InterPro" id="IPR003136">
    <property type="entry name" value="Cytidylate_kin"/>
</dbReference>
<dbReference type="PANTHER" id="PTHR21299:SF2">
    <property type="entry name" value="CYTIDYLATE KINASE"/>
    <property type="match status" value="1"/>
</dbReference>
<keyword evidence="5 10" id="KW-0547">Nucleotide-binding</keyword>
<keyword evidence="3 10" id="KW-0963">Cytoplasm</keyword>
<evidence type="ECO:0000259" key="11">
    <source>
        <dbReference type="Pfam" id="PF02224"/>
    </source>
</evidence>
<evidence type="ECO:0000256" key="4">
    <source>
        <dbReference type="ARBA" id="ARBA00022679"/>
    </source>
</evidence>
<dbReference type="Pfam" id="PF02224">
    <property type="entry name" value="Cytidylate_kin"/>
    <property type="match status" value="1"/>
</dbReference>
<keyword evidence="6 10" id="KW-0418">Kinase</keyword>
<accession>R4YLV1</accession>
<dbReference type="NCBIfam" id="TIGR00017">
    <property type="entry name" value="cmk"/>
    <property type="match status" value="1"/>
</dbReference>
<dbReference type="HOGENOM" id="CLU_079959_2_0_6"/>
<feature type="domain" description="Cytidylate kinase" evidence="11">
    <location>
        <begin position="14"/>
        <end position="229"/>
    </location>
</feature>
<evidence type="ECO:0000256" key="1">
    <source>
        <dbReference type="ARBA" id="ARBA00004496"/>
    </source>
</evidence>
<evidence type="ECO:0000256" key="2">
    <source>
        <dbReference type="ARBA" id="ARBA00009427"/>
    </source>
</evidence>
<comment type="subcellular location">
    <subcellularLocation>
        <location evidence="1 10">Cytoplasm</location>
    </subcellularLocation>
</comment>
<evidence type="ECO:0000256" key="5">
    <source>
        <dbReference type="ARBA" id="ARBA00022741"/>
    </source>
</evidence>
<evidence type="ECO:0000256" key="8">
    <source>
        <dbReference type="ARBA" id="ARBA00047615"/>
    </source>
</evidence>
<dbReference type="EC" id="2.7.4.25" evidence="10"/>
<sequence>MQEKPEAPLTGPIITVDGPSGAGKGTLCQMLAAKLNWALLDSGALYRVTALAAKQHGVALDNEAGLEAIAAHLDVQFKVSNEQSGVQVILEGENVTSNLRTEETGAIASQVAAVNAVRAALLERQRAFQQKPGLIADGRDMGTVVFPAAELKVYLTASAEERGQRRHKQLLESGNNASLAGIIEDIRARDDRDMNRAVAPLRPADEAIVIDSTNMSIEAVFDQVQQAAKRAGLLA</sequence>
<dbReference type="Gene3D" id="3.40.50.300">
    <property type="entry name" value="P-loop containing nucleotide triphosphate hydrolases"/>
    <property type="match status" value="1"/>
</dbReference>
<protein>
    <recommendedName>
        <fullName evidence="10">Cytidylate kinase</fullName>
        <shortName evidence="10">CK</shortName>
        <ecNumber evidence="10">2.7.4.25</ecNumber>
    </recommendedName>
    <alternativeName>
        <fullName evidence="10">Cytidine monophosphate kinase</fullName>
        <shortName evidence="10">CMP kinase</shortName>
    </alternativeName>
</protein>
<keyword evidence="7 10" id="KW-0067">ATP-binding</keyword>
<keyword evidence="4 10" id="KW-0808">Transferase</keyword>
<evidence type="ECO:0000256" key="10">
    <source>
        <dbReference type="HAMAP-Rule" id="MF_00238"/>
    </source>
</evidence>
<dbReference type="InterPro" id="IPR027417">
    <property type="entry name" value="P-loop_NTPase"/>
</dbReference>
<keyword evidence="13" id="KW-1185">Reference proteome</keyword>
<dbReference type="AlphaFoldDB" id="R4YLV1"/>
<dbReference type="HAMAP" id="MF_00238">
    <property type="entry name" value="Cytidyl_kinase_type1"/>
    <property type="match status" value="1"/>
</dbReference>
<dbReference type="KEGG" id="oai:OLEAN_C13940"/>
<evidence type="ECO:0000313" key="12">
    <source>
        <dbReference type="EMBL" id="CCK75570.1"/>
    </source>
</evidence>
<comment type="similarity">
    <text evidence="2 10">Belongs to the cytidylate kinase family. Type 1 subfamily.</text>
</comment>
<evidence type="ECO:0000313" key="13">
    <source>
        <dbReference type="Proteomes" id="UP000032749"/>
    </source>
</evidence>
<feature type="binding site" evidence="10">
    <location>
        <begin position="18"/>
        <end position="26"/>
    </location>
    <ligand>
        <name>ATP</name>
        <dbReference type="ChEBI" id="CHEBI:30616"/>
    </ligand>
</feature>
<name>R4YLV1_OLEAN</name>
<dbReference type="SUPFAM" id="SSF52540">
    <property type="entry name" value="P-loop containing nucleoside triphosphate hydrolases"/>
    <property type="match status" value="1"/>
</dbReference>